<proteinExistence type="inferred from homology"/>
<evidence type="ECO:0000256" key="1">
    <source>
        <dbReference type="ARBA" id="ARBA00006484"/>
    </source>
</evidence>
<evidence type="ECO:0000256" key="3">
    <source>
        <dbReference type="RuleBase" id="RU000363"/>
    </source>
</evidence>
<keyword evidence="2" id="KW-0560">Oxidoreductase</keyword>
<comment type="similarity">
    <text evidence="1 3">Belongs to the short-chain dehydrogenases/reductases (SDR) family.</text>
</comment>
<evidence type="ECO:0000313" key="6">
    <source>
        <dbReference type="Proteomes" id="UP001596378"/>
    </source>
</evidence>
<dbReference type="InterPro" id="IPR051911">
    <property type="entry name" value="SDR_oxidoreductase"/>
</dbReference>
<dbReference type="PANTHER" id="PTHR43976">
    <property type="entry name" value="SHORT CHAIN DEHYDROGENASE"/>
    <property type="match status" value="1"/>
</dbReference>
<keyword evidence="6" id="KW-1185">Reference proteome</keyword>
<dbReference type="RefSeq" id="WP_378045653.1">
    <property type="nucleotide sequence ID" value="NZ_JBHMDN010000008.1"/>
</dbReference>
<dbReference type="Proteomes" id="UP001596378">
    <property type="component" value="Unassembled WGS sequence"/>
</dbReference>
<comment type="caution">
    <text evidence="5">The sequence shown here is derived from an EMBL/GenBank/DDBJ whole genome shotgun (WGS) entry which is preliminary data.</text>
</comment>
<evidence type="ECO:0000259" key="4">
    <source>
        <dbReference type="SMART" id="SM00822"/>
    </source>
</evidence>
<dbReference type="NCBIfam" id="NF005372">
    <property type="entry name" value="PRK06914.1"/>
    <property type="match status" value="1"/>
</dbReference>
<dbReference type="PANTHER" id="PTHR43976:SF16">
    <property type="entry name" value="SHORT-CHAIN DEHYDROGENASE_REDUCTASE FAMILY PROTEIN"/>
    <property type="match status" value="1"/>
</dbReference>
<dbReference type="SUPFAM" id="SSF51735">
    <property type="entry name" value="NAD(P)-binding Rossmann-fold domains"/>
    <property type="match status" value="1"/>
</dbReference>
<protein>
    <submittedName>
        <fullName evidence="5">SDR family oxidoreductase</fullName>
    </submittedName>
</protein>
<accession>A0ABW2FAW7</accession>
<dbReference type="Pfam" id="PF00106">
    <property type="entry name" value="adh_short"/>
    <property type="match status" value="1"/>
</dbReference>
<dbReference type="PRINTS" id="PR00080">
    <property type="entry name" value="SDRFAMILY"/>
</dbReference>
<dbReference type="Gene3D" id="3.40.50.720">
    <property type="entry name" value="NAD(P)-binding Rossmann-like Domain"/>
    <property type="match status" value="1"/>
</dbReference>
<dbReference type="EMBL" id="JBHTAI010000010">
    <property type="protein sequence ID" value="MFC7150397.1"/>
    <property type="molecule type" value="Genomic_DNA"/>
</dbReference>
<dbReference type="InterPro" id="IPR002347">
    <property type="entry name" value="SDR_fam"/>
</dbReference>
<dbReference type="InterPro" id="IPR036291">
    <property type="entry name" value="NAD(P)-bd_dom_sf"/>
</dbReference>
<dbReference type="PRINTS" id="PR00081">
    <property type="entry name" value="GDHRDH"/>
</dbReference>
<organism evidence="5 6">
    <name type="scientific">Cohnella cellulosilytica</name>
    <dbReference type="NCBI Taxonomy" id="986710"/>
    <lineage>
        <taxon>Bacteria</taxon>
        <taxon>Bacillati</taxon>
        <taxon>Bacillota</taxon>
        <taxon>Bacilli</taxon>
        <taxon>Bacillales</taxon>
        <taxon>Paenibacillaceae</taxon>
        <taxon>Cohnella</taxon>
    </lineage>
</organism>
<evidence type="ECO:0000313" key="5">
    <source>
        <dbReference type="EMBL" id="MFC7150397.1"/>
    </source>
</evidence>
<sequence>MSTVERIALITGASSGFGLLISAALAVGGYRVVASMRDPDRRDALMQEAERLGVGGRLEVVPLDVTDAASIETAVSRTLERYGRIDVLVNNAGYAVGGFAEEVPPEAWRAQMETNFIGVVAMTQAVLPAMRRQGEGTVIQIGSVSGRVGLPGYGAYAASKFAVEGFSESLRLEVAPYGIRVYLVEPGAYRTPIWDKGFASIHAKPDSPYGERLKSVLGFARRSAESAPHPQEVAQLVARLAAPGRSKTLRHPIGRGARTLVAAARFLPWRWIETAIRRTLDRDG</sequence>
<evidence type="ECO:0000256" key="2">
    <source>
        <dbReference type="ARBA" id="ARBA00023002"/>
    </source>
</evidence>
<gene>
    <name evidence="5" type="ORF">ACFQMJ_17850</name>
</gene>
<feature type="domain" description="Ketoreductase" evidence="4">
    <location>
        <begin position="6"/>
        <end position="187"/>
    </location>
</feature>
<name>A0ABW2FAW7_9BACL</name>
<dbReference type="CDD" id="cd05374">
    <property type="entry name" value="17beta-HSD-like_SDR_c"/>
    <property type="match status" value="1"/>
</dbReference>
<reference evidence="6" key="1">
    <citation type="journal article" date="2019" name="Int. J. Syst. Evol. Microbiol.">
        <title>The Global Catalogue of Microorganisms (GCM) 10K type strain sequencing project: providing services to taxonomists for standard genome sequencing and annotation.</title>
        <authorList>
            <consortium name="The Broad Institute Genomics Platform"/>
            <consortium name="The Broad Institute Genome Sequencing Center for Infectious Disease"/>
            <person name="Wu L."/>
            <person name="Ma J."/>
        </authorList>
    </citation>
    <scope>NUCLEOTIDE SEQUENCE [LARGE SCALE GENOMIC DNA]</scope>
    <source>
        <strain evidence="6">KCTC 12907</strain>
    </source>
</reference>
<dbReference type="SMART" id="SM00822">
    <property type="entry name" value="PKS_KR"/>
    <property type="match status" value="1"/>
</dbReference>
<dbReference type="InterPro" id="IPR057326">
    <property type="entry name" value="KR_dom"/>
</dbReference>
<dbReference type="InterPro" id="IPR020904">
    <property type="entry name" value="Sc_DH/Rdtase_CS"/>
</dbReference>
<dbReference type="PROSITE" id="PS00061">
    <property type="entry name" value="ADH_SHORT"/>
    <property type="match status" value="1"/>
</dbReference>